<dbReference type="Pfam" id="PF01381">
    <property type="entry name" value="HTH_3"/>
    <property type="match status" value="1"/>
</dbReference>
<dbReference type="InterPro" id="IPR050807">
    <property type="entry name" value="TransReg_Diox_bact_type"/>
</dbReference>
<dbReference type="SUPFAM" id="SSF47413">
    <property type="entry name" value="lambda repressor-like DNA-binding domains"/>
    <property type="match status" value="1"/>
</dbReference>
<evidence type="ECO:0000256" key="2">
    <source>
        <dbReference type="ARBA" id="ARBA00023125"/>
    </source>
</evidence>
<evidence type="ECO:0000313" key="7">
    <source>
        <dbReference type="Proteomes" id="UP000236728"/>
    </source>
</evidence>
<feature type="domain" description="HTH cro/C1-type" evidence="5">
    <location>
        <begin position="90"/>
        <end position="144"/>
    </location>
</feature>
<reference evidence="6 7" key="1">
    <citation type="submission" date="2016-10" db="EMBL/GenBank/DDBJ databases">
        <authorList>
            <person name="de Groot N.N."/>
        </authorList>
    </citation>
    <scope>NUCLEOTIDE SEQUENCE [LARGE SCALE GENOMIC DNA]</scope>
    <source>
        <strain evidence="6 7">DSM 22489</strain>
    </source>
</reference>
<evidence type="ECO:0000259" key="5">
    <source>
        <dbReference type="PROSITE" id="PS50943"/>
    </source>
</evidence>
<sequence>MVPVGSASPLTAMHEQEVASPETANQSAGQREVLRCDHCKLVQYRTAACVCRRCKKSLLPEQPKVAAVALQVVAEPVPHQDAGPHVASAVRDLRRVRNLSQRQLAGRMNVPRTYISKIENGKAMPTLSSLDRLARALQVDISALLRDAPTRHQDEAAVLLSDPFLAELSKYSSKLNSTQKSIFLNHVRELAQSRSRKLA</sequence>
<keyword evidence="3" id="KW-0804">Transcription</keyword>
<name>A0A1H6AXN3_9BACT</name>
<keyword evidence="7" id="KW-1185">Reference proteome</keyword>
<gene>
    <name evidence="6" type="ORF">SAMN05421819_3352</name>
</gene>
<accession>A0A1H6AXN3</accession>
<keyword evidence="1" id="KW-0805">Transcription regulation</keyword>
<dbReference type="CDD" id="cd00093">
    <property type="entry name" value="HTH_XRE"/>
    <property type="match status" value="1"/>
</dbReference>
<dbReference type="Proteomes" id="UP000236728">
    <property type="component" value="Unassembled WGS sequence"/>
</dbReference>
<dbReference type="AlphaFoldDB" id="A0A1H6AXN3"/>
<dbReference type="GO" id="GO:0003677">
    <property type="term" value="F:DNA binding"/>
    <property type="evidence" value="ECO:0007669"/>
    <property type="project" value="UniProtKB-KW"/>
</dbReference>
<dbReference type="PANTHER" id="PTHR46797">
    <property type="entry name" value="HTH-TYPE TRANSCRIPTIONAL REGULATOR"/>
    <property type="match status" value="1"/>
</dbReference>
<dbReference type="InterPro" id="IPR001387">
    <property type="entry name" value="Cro/C1-type_HTH"/>
</dbReference>
<feature type="region of interest" description="Disordered" evidence="4">
    <location>
        <begin position="1"/>
        <end position="29"/>
    </location>
</feature>
<protein>
    <submittedName>
        <fullName evidence="6">Transcriptional regulator, contains XRE-family HTH domain</fullName>
    </submittedName>
</protein>
<dbReference type="GO" id="GO:0003700">
    <property type="term" value="F:DNA-binding transcription factor activity"/>
    <property type="evidence" value="ECO:0007669"/>
    <property type="project" value="TreeGrafter"/>
</dbReference>
<organism evidence="6 7">
    <name type="scientific">Bryocella elongata</name>
    <dbReference type="NCBI Taxonomy" id="863522"/>
    <lineage>
        <taxon>Bacteria</taxon>
        <taxon>Pseudomonadati</taxon>
        <taxon>Acidobacteriota</taxon>
        <taxon>Terriglobia</taxon>
        <taxon>Terriglobales</taxon>
        <taxon>Acidobacteriaceae</taxon>
        <taxon>Bryocella</taxon>
    </lineage>
</organism>
<evidence type="ECO:0000256" key="1">
    <source>
        <dbReference type="ARBA" id="ARBA00023015"/>
    </source>
</evidence>
<dbReference type="PANTHER" id="PTHR46797:SF23">
    <property type="entry name" value="HTH-TYPE TRANSCRIPTIONAL REGULATOR SUTR"/>
    <property type="match status" value="1"/>
</dbReference>
<dbReference type="EMBL" id="FNVA01000006">
    <property type="protein sequence ID" value="SEG53379.1"/>
    <property type="molecule type" value="Genomic_DNA"/>
</dbReference>
<evidence type="ECO:0000256" key="3">
    <source>
        <dbReference type="ARBA" id="ARBA00023163"/>
    </source>
</evidence>
<dbReference type="Gene3D" id="1.10.260.40">
    <property type="entry name" value="lambda repressor-like DNA-binding domains"/>
    <property type="match status" value="1"/>
</dbReference>
<dbReference type="GO" id="GO:0005829">
    <property type="term" value="C:cytosol"/>
    <property type="evidence" value="ECO:0007669"/>
    <property type="project" value="TreeGrafter"/>
</dbReference>
<dbReference type="SMART" id="SM00530">
    <property type="entry name" value="HTH_XRE"/>
    <property type="match status" value="1"/>
</dbReference>
<proteinExistence type="predicted"/>
<dbReference type="PROSITE" id="PS50943">
    <property type="entry name" value="HTH_CROC1"/>
    <property type="match status" value="1"/>
</dbReference>
<evidence type="ECO:0000313" key="6">
    <source>
        <dbReference type="EMBL" id="SEG53379.1"/>
    </source>
</evidence>
<keyword evidence="2" id="KW-0238">DNA-binding</keyword>
<evidence type="ECO:0000256" key="4">
    <source>
        <dbReference type="SAM" id="MobiDB-lite"/>
    </source>
</evidence>
<dbReference type="InterPro" id="IPR010982">
    <property type="entry name" value="Lambda_DNA-bd_dom_sf"/>
</dbReference>